<name>A0A9D7XIY0_9BACT</name>
<dbReference type="InterPro" id="IPR002220">
    <property type="entry name" value="DapA-like"/>
</dbReference>
<feature type="active site" description="Schiff-base intermediate with substrate" evidence="12 14">
    <location>
        <position position="167"/>
    </location>
</feature>
<keyword evidence="9 12" id="KW-0456">Lyase</keyword>
<organism evidence="16 17">
    <name type="scientific">Candidatus Defluviibacterium haderslevense</name>
    <dbReference type="NCBI Taxonomy" id="2981993"/>
    <lineage>
        <taxon>Bacteria</taxon>
        <taxon>Pseudomonadati</taxon>
        <taxon>Bacteroidota</taxon>
        <taxon>Saprospiria</taxon>
        <taxon>Saprospirales</taxon>
        <taxon>Saprospiraceae</taxon>
        <taxon>Candidatus Defluviibacterium</taxon>
    </lineage>
</organism>
<evidence type="ECO:0000256" key="14">
    <source>
        <dbReference type="PIRSR" id="PIRSR001365-1"/>
    </source>
</evidence>
<sequence length="299" mass="32311">MLDYTHLSGTGVALITPFNKDKSVDYDSLEKIIEHCIQGGVESLISMGTTGEAVTLSAQEQKKIIHFTVEKTKGRTQVIAGIGGNNTAEVIREITELDTSGITAILSSSPSYNKPSQEGIYQHYMALAEHAPLPIIIYNVPGRTASNILAETTLRLATQSTIFAGVKEASGDLVQATKIIKDKPKHFQVLSGDDPLALPLIGIGGDGVISVIANVFPKAFSTMIREARKGNYAIAQKINLILSDLHKWLYIDGNPAGIKAAASIIGLCDNELRLPLVPMAHPNFIKLEMELKQILQELN</sequence>
<feature type="binding site" evidence="12 15">
    <location>
        <position position="209"/>
    </location>
    <ligand>
        <name>pyruvate</name>
        <dbReference type="ChEBI" id="CHEBI:15361"/>
    </ligand>
</feature>
<feature type="site" description="Part of a proton relay during catalysis" evidence="12">
    <location>
        <position position="112"/>
    </location>
</feature>
<dbReference type="EC" id="4.3.3.7" evidence="4 12"/>
<dbReference type="PANTHER" id="PTHR12128:SF66">
    <property type="entry name" value="4-HYDROXY-2-OXOGLUTARATE ALDOLASE, MITOCHONDRIAL"/>
    <property type="match status" value="1"/>
</dbReference>
<evidence type="ECO:0000256" key="8">
    <source>
        <dbReference type="ARBA" id="ARBA00023154"/>
    </source>
</evidence>
<dbReference type="SMART" id="SM01130">
    <property type="entry name" value="DHDPS"/>
    <property type="match status" value="1"/>
</dbReference>
<evidence type="ECO:0000256" key="3">
    <source>
        <dbReference type="ARBA" id="ARBA00007592"/>
    </source>
</evidence>
<evidence type="ECO:0000256" key="15">
    <source>
        <dbReference type="PIRSR" id="PIRSR001365-2"/>
    </source>
</evidence>
<dbReference type="InterPro" id="IPR005263">
    <property type="entry name" value="DapA"/>
</dbReference>
<keyword evidence="8 12" id="KW-0457">Lysine biosynthesis</keyword>
<keyword evidence="7 12" id="KW-0220">Diaminopimelate biosynthesis</keyword>
<evidence type="ECO:0000256" key="1">
    <source>
        <dbReference type="ARBA" id="ARBA00003294"/>
    </source>
</evidence>
<dbReference type="AlphaFoldDB" id="A0A9D7XIY0"/>
<comment type="function">
    <text evidence="1 12">Catalyzes the condensation of (S)-aspartate-beta-semialdehyde [(S)-ASA] and pyruvate to 4-hydroxy-tetrahydrodipicolinate (HTPA).</text>
</comment>
<dbReference type="Gene3D" id="3.20.20.70">
    <property type="entry name" value="Aldolase class I"/>
    <property type="match status" value="1"/>
</dbReference>
<feature type="binding site" evidence="12 15">
    <location>
        <position position="50"/>
    </location>
    <ligand>
        <name>pyruvate</name>
        <dbReference type="ChEBI" id="CHEBI:15361"/>
    </ligand>
</feature>
<evidence type="ECO:0000256" key="5">
    <source>
        <dbReference type="ARBA" id="ARBA00022490"/>
    </source>
</evidence>
<dbReference type="InterPro" id="IPR020624">
    <property type="entry name" value="Schiff_base-form_aldolases_CS"/>
</dbReference>
<dbReference type="GO" id="GO:0019877">
    <property type="term" value="P:diaminopimelate biosynthetic process"/>
    <property type="evidence" value="ECO:0007669"/>
    <property type="project" value="UniProtKB-UniRule"/>
</dbReference>
<evidence type="ECO:0000256" key="9">
    <source>
        <dbReference type="ARBA" id="ARBA00023239"/>
    </source>
</evidence>
<dbReference type="PANTHER" id="PTHR12128">
    <property type="entry name" value="DIHYDRODIPICOLINATE SYNTHASE"/>
    <property type="match status" value="1"/>
</dbReference>
<evidence type="ECO:0000313" key="16">
    <source>
        <dbReference type="EMBL" id="MBK9719143.1"/>
    </source>
</evidence>
<evidence type="ECO:0000256" key="7">
    <source>
        <dbReference type="ARBA" id="ARBA00022915"/>
    </source>
</evidence>
<evidence type="ECO:0000256" key="12">
    <source>
        <dbReference type="HAMAP-Rule" id="MF_00418"/>
    </source>
</evidence>
<dbReference type="PIRSF" id="PIRSF001365">
    <property type="entry name" value="DHDPS"/>
    <property type="match status" value="1"/>
</dbReference>
<keyword evidence="5 12" id="KW-0963">Cytoplasm</keyword>
<accession>A0A9D7XIY0</accession>
<dbReference type="PROSITE" id="PS00665">
    <property type="entry name" value="DHDPS_1"/>
    <property type="match status" value="1"/>
</dbReference>
<reference evidence="16 17" key="1">
    <citation type="submission" date="2020-10" db="EMBL/GenBank/DDBJ databases">
        <title>Connecting structure to function with the recovery of over 1000 high-quality activated sludge metagenome-assembled genomes encoding full-length rRNA genes using long-read sequencing.</title>
        <authorList>
            <person name="Singleton C.M."/>
            <person name="Petriglieri F."/>
            <person name="Kristensen J.M."/>
            <person name="Kirkegaard R.H."/>
            <person name="Michaelsen T.Y."/>
            <person name="Andersen M.H."/>
            <person name="Karst S.M."/>
            <person name="Dueholm M.S."/>
            <person name="Nielsen P.H."/>
            <person name="Albertsen M."/>
        </authorList>
    </citation>
    <scope>NUCLEOTIDE SEQUENCE [LARGE SCALE GENOMIC DNA]</scope>
    <source>
        <strain evidence="16">Ribe_18-Q3-R11-54_BAT3C.373</strain>
    </source>
</reference>
<dbReference type="PROSITE" id="PS00666">
    <property type="entry name" value="DHDPS_2"/>
    <property type="match status" value="1"/>
</dbReference>
<dbReference type="InterPro" id="IPR020625">
    <property type="entry name" value="Schiff_base-form_aldolases_AS"/>
</dbReference>
<dbReference type="EMBL" id="JADKFW010000016">
    <property type="protein sequence ID" value="MBK9719143.1"/>
    <property type="molecule type" value="Genomic_DNA"/>
</dbReference>
<dbReference type="HAMAP" id="MF_00418">
    <property type="entry name" value="DapA"/>
    <property type="match status" value="1"/>
</dbReference>
<evidence type="ECO:0000256" key="13">
    <source>
        <dbReference type="PIRNR" id="PIRNR001365"/>
    </source>
</evidence>
<keyword evidence="10 12" id="KW-0704">Schiff base</keyword>
<evidence type="ECO:0000313" key="17">
    <source>
        <dbReference type="Proteomes" id="UP000808349"/>
    </source>
</evidence>
<feature type="site" description="Part of a proton relay during catalysis" evidence="12">
    <location>
        <position position="49"/>
    </location>
</feature>
<dbReference type="CDD" id="cd00950">
    <property type="entry name" value="DHDPS"/>
    <property type="match status" value="1"/>
</dbReference>
<dbReference type="SUPFAM" id="SSF51569">
    <property type="entry name" value="Aldolase"/>
    <property type="match status" value="1"/>
</dbReference>
<dbReference type="GO" id="GO:0008840">
    <property type="term" value="F:4-hydroxy-tetrahydrodipicolinate synthase activity"/>
    <property type="evidence" value="ECO:0007669"/>
    <property type="project" value="UniProtKB-UniRule"/>
</dbReference>
<dbReference type="NCBIfam" id="TIGR00674">
    <property type="entry name" value="dapA"/>
    <property type="match status" value="1"/>
</dbReference>
<gene>
    <name evidence="12" type="primary">dapA</name>
    <name evidence="16" type="ORF">IPO85_16820</name>
</gene>
<dbReference type="GO" id="GO:0009089">
    <property type="term" value="P:lysine biosynthetic process via diaminopimelate"/>
    <property type="evidence" value="ECO:0007669"/>
    <property type="project" value="UniProtKB-UniRule"/>
</dbReference>
<proteinExistence type="inferred from homology"/>
<dbReference type="PRINTS" id="PR00146">
    <property type="entry name" value="DHPICSNTHASE"/>
</dbReference>
<comment type="subunit">
    <text evidence="12">Homotetramer; dimer of dimers.</text>
</comment>
<dbReference type="Pfam" id="PF00701">
    <property type="entry name" value="DHDPS"/>
    <property type="match status" value="1"/>
</dbReference>
<evidence type="ECO:0000256" key="10">
    <source>
        <dbReference type="ARBA" id="ARBA00023270"/>
    </source>
</evidence>
<evidence type="ECO:0000256" key="11">
    <source>
        <dbReference type="ARBA" id="ARBA00047836"/>
    </source>
</evidence>
<dbReference type="InterPro" id="IPR013785">
    <property type="entry name" value="Aldolase_TIM"/>
</dbReference>
<dbReference type="Proteomes" id="UP000808349">
    <property type="component" value="Unassembled WGS sequence"/>
</dbReference>
<evidence type="ECO:0000256" key="6">
    <source>
        <dbReference type="ARBA" id="ARBA00022605"/>
    </source>
</evidence>
<protein>
    <recommendedName>
        <fullName evidence="4 12">4-hydroxy-tetrahydrodipicolinate synthase</fullName>
        <shortName evidence="12">HTPA synthase</shortName>
        <ecNumber evidence="4 12">4.3.3.7</ecNumber>
    </recommendedName>
</protein>
<comment type="catalytic activity">
    <reaction evidence="11 12">
        <text>L-aspartate 4-semialdehyde + pyruvate = (2S,4S)-4-hydroxy-2,3,4,5-tetrahydrodipicolinate + H2O + H(+)</text>
        <dbReference type="Rhea" id="RHEA:34171"/>
        <dbReference type="ChEBI" id="CHEBI:15361"/>
        <dbReference type="ChEBI" id="CHEBI:15377"/>
        <dbReference type="ChEBI" id="CHEBI:15378"/>
        <dbReference type="ChEBI" id="CHEBI:67139"/>
        <dbReference type="ChEBI" id="CHEBI:537519"/>
        <dbReference type="EC" id="4.3.3.7"/>
    </reaction>
</comment>
<comment type="pathway">
    <text evidence="2 12">Amino-acid biosynthesis; L-lysine biosynthesis via DAP pathway; (S)-tetrahydrodipicolinate from L-aspartate: step 3/4.</text>
</comment>
<evidence type="ECO:0000256" key="4">
    <source>
        <dbReference type="ARBA" id="ARBA00012086"/>
    </source>
</evidence>
<comment type="subcellular location">
    <subcellularLocation>
        <location evidence="12">Cytoplasm</location>
    </subcellularLocation>
</comment>
<comment type="similarity">
    <text evidence="3 12 13">Belongs to the DapA family.</text>
</comment>
<evidence type="ECO:0000256" key="2">
    <source>
        <dbReference type="ARBA" id="ARBA00005120"/>
    </source>
</evidence>
<dbReference type="GO" id="GO:0005829">
    <property type="term" value="C:cytosol"/>
    <property type="evidence" value="ECO:0007669"/>
    <property type="project" value="TreeGrafter"/>
</dbReference>
<feature type="active site" description="Proton donor/acceptor" evidence="12 14">
    <location>
        <position position="138"/>
    </location>
</feature>
<comment type="caution">
    <text evidence="12">Was originally thought to be a dihydrodipicolinate synthase (DHDPS), catalyzing the condensation of (S)-aspartate-beta-semialdehyde [(S)-ASA] and pyruvate to dihydrodipicolinate (DHDP). However, it was shown in E.coli that the product of the enzymatic reaction is not dihydrodipicolinate but in fact (4S)-4-hydroxy-2,3,4,5-tetrahydro-(2S)-dipicolinic acid (HTPA), and that the consecutive dehydration reaction leading to DHDP is not spontaneous but catalyzed by DapB.</text>
</comment>
<keyword evidence="6 12" id="KW-0028">Amino-acid biosynthesis</keyword>
<comment type="caution">
    <text evidence="16">The sequence shown here is derived from an EMBL/GenBank/DDBJ whole genome shotgun (WGS) entry which is preliminary data.</text>
</comment>